<feature type="transmembrane region" description="Helical" evidence="7">
    <location>
        <begin position="84"/>
        <end position="102"/>
    </location>
</feature>
<dbReference type="RefSeq" id="WP_344999925.1">
    <property type="nucleotide sequence ID" value="NZ_BAABFR010000096.1"/>
</dbReference>
<evidence type="ECO:0000256" key="2">
    <source>
        <dbReference type="ARBA" id="ARBA00022448"/>
    </source>
</evidence>
<evidence type="ECO:0000256" key="6">
    <source>
        <dbReference type="ARBA" id="ARBA00023136"/>
    </source>
</evidence>
<comment type="subcellular location">
    <subcellularLocation>
        <location evidence="1">Cell membrane</location>
        <topology evidence="1">Multi-pass membrane protein</topology>
    </subcellularLocation>
</comment>
<organism evidence="9 10">
    <name type="scientific">Tsukamurella soli</name>
    <dbReference type="NCBI Taxonomy" id="644556"/>
    <lineage>
        <taxon>Bacteria</taxon>
        <taxon>Bacillati</taxon>
        <taxon>Actinomycetota</taxon>
        <taxon>Actinomycetes</taxon>
        <taxon>Mycobacteriales</taxon>
        <taxon>Tsukamurellaceae</taxon>
        <taxon>Tsukamurella</taxon>
    </lineage>
</organism>
<dbReference type="InterPro" id="IPR005828">
    <property type="entry name" value="MFS_sugar_transport-like"/>
</dbReference>
<keyword evidence="5 7" id="KW-1133">Transmembrane helix</keyword>
<accession>A0ABP8K9V9</accession>
<dbReference type="SUPFAM" id="SSF103473">
    <property type="entry name" value="MFS general substrate transporter"/>
    <property type="match status" value="1"/>
</dbReference>
<dbReference type="Proteomes" id="UP001500635">
    <property type="component" value="Unassembled WGS sequence"/>
</dbReference>
<feature type="transmembrane region" description="Helical" evidence="7">
    <location>
        <begin position="396"/>
        <end position="415"/>
    </location>
</feature>
<dbReference type="EMBL" id="BAABFR010000096">
    <property type="protein sequence ID" value="GAA4402343.1"/>
    <property type="molecule type" value="Genomic_DNA"/>
</dbReference>
<protein>
    <submittedName>
        <fullName evidence="9">MFS transporter</fullName>
    </submittedName>
</protein>
<gene>
    <name evidence="9" type="ORF">GCM10023147_42810</name>
</gene>
<keyword evidence="4 7" id="KW-0812">Transmembrane</keyword>
<keyword evidence="10" id="KW-1185">Reference proteome</keyword>
<feature type="domain" description="Major facilitator superfamily (MFS) profile" evidence="8">
    <location>
        <begin position="11"/>
        <end position="419"/>
    </location>
</feature>
<evidence type="ECO:0000256" key="1">
    <source>
        <dbReference type="ARBA" id="ARBA00004651"/>
    </source>
</evidence>
<feature type="transmembrane region" description="Helical" evidence="7">
    <location>
        <begin position="366"/>
        <end position="390"/>
    </location>
</feature>
<keyword evidence="2" id="KW-0813">Transport</keyword>
<dbReference type="PANTHER" id="PTHR43045:SF1">
    <property type="entry name" value="SHIKIMATE TRANSPORTER"/>
    <property type="match status" value="1"/>
</dbReference>
<name>A0ABP8K9V9_9ACTN</name>
<keyword evidence="3" id="KW-1003">Cell membrane</keyword>
<feature type="transmembrane region" description="Helical" evidence="7">
    <location>
        <begin position="235"/>
        <end position="260"/>
    </location>
</feature>
<evidence type="ECO:0000256" key="4">
    <source>
        <dbReference type="ARBA" id="ARBA00022692"/>
    </source>
</evidence>
<evidence type="ECO:0000256" key="7">
    <source>
        <dbReference type="SAM" id="Phobius"/>
    </source>
</evidence>
<comment type="caution">
    <text evidence="9">The sequence shown here is derived from an EMBL/GenBank/DDBJ whole genome shotgun (WGS) entry which is preliminary data.</text>
</comment>
<feature type="transmembrane region" description="Helical" evidence="7">
    <location>
        <begin position="302"/>
        <end position="321"/>
    </location>
</feature>
<evidence type="ECO:0000259" key="8">
    <source>
        <dbReference type="PROSITE" id="PS50850"/>
    </source>
</evidence>
<feature type="transmembrane region" description="Helical" evidence="7">
    <location>
        <begin position="48"/>
        <end position="72"/>
    </location>
</feature>
<evidence type="ECO:0000256" key="3">
    <source>
        <dbReference type="ARBA" id="ARBA00022475"/>
    </source>
</evidence>
<feature type="transmembrane region" description="Helical" evidence="7">
    <location>
        <begin position="183"/>
        <end position="202"/>
    </location>
</feature>
<dbReference type="Pfam" id="PF00083">
    <property type="entry name" value="Sugar_tr"/>
    <property type="match status" value="1"/>
</dbReference>
<evidence type="ECO:0000256" key="5">
    <source>
        <dbReference type="ARBA" id="ARBA00022989"/>
    </source>
</evidence>
<dbReference type="PANTHER" id="PTHR43045">
    <property type="entry name" value="SHIKIMATE TRANSPORTER"/>
    <property type="match status" value="1"/>
</dbReference>
<dbReference type="Gene3D" id="1.20.1250.20">
    <property type="entry name" value="MFS general substrate transporter like domains"/>
    <property type="match status" value="2"/>
</dbReference>
<evidence type="ECO:0000313" key="10">
    <source>
        <dbReference type="Proteomes" id="UP001500635"/>
    </source>
</evidence>
<feature type="transmembrane region" description="Helical" evidence="7">
    <location>
        <begin position="327"/>
        <end position="354"/>
    </location>
</feature>
<feature type="transmembrane region" description="Helical" evidence="7">
    <location>
        <begin position="21"/>
        <end position="42"/>
    </location>
</feature>
<dbReference type="PROSITE" id="PS50850">
    <property type="entry name" value="MFS"/>
    <property type="match status" value="1"/>
</dbReference>
<dbReference type="CDD" id="cd17369">
    <property type="entry name" value="MFS_ShiA_like"/>
    <property type="match status" value="1"/>
</dbReference>
<dbReference type="InterPro" id="IPR020846">
    <property type="entry name" value="MFS_dom"/>
</dbReference>
<feature type="transmembrane region" description="Helical" evidence="7">
    <location>
        <begin position="272"/>
        <end position="290"/>
    </location>
</feature>
<keyword evidence="6 7" id="KW-0472">Membrane</keyword>
<reference evidence="10" key="1">
    <citation type="journal article" date="2019" name="Int. J. Syst. Evol. Microbiol.">
        <title>The Global Catalogue of Microorganisms (GCM) 10K type strain sequencing project: providing services to taxonomists for standard genome sequencing and annotation.</title>
        <authorList>
            <consortium name="The Broad Institute Genomics Platform"/>
            <consortium name="The Broad Institute Genome Sequencing Center for Infectious Disease"/>
            <person name="Wu L."/>
            <person name="Ma J."/>
        </authorList>
    </citation>
    <scope>NUCLEOTIDE SEQUENCE [LARGE SCALE GENOMIC DNA]</scope>
    <source>
        <strain evidence="10">JCM 17688</strain>
    </source>
</reference>
<evidence type="ECO:0000313" key="9">
    <source>
        <dbReference type="EMBL" id="GAA4402343.1"/>
    </source>
</evidence>
<sequence length="443" mass="46604">MTENRRGAAPLLLACSIGQVIEWYDFFIYGTASALVFGRVFFPSTAPLAGTLLSYATFGVAFLARPLGGILFGHFGDRFGRKPTLVVTFLIMGTATGAVGLLPSYHAIGVWAPLILVGLRVLQGLSLGGEYAGAVLMSVEHAPPGRRSYFGSWVQAGSPAGVVLSNSVFLLTSTYFPDALANWGWRVPFLASFALVIVGIIMRVRVQESPAFQAVAAARSERSPILTVLRNHKRAVLLTAGSYLSIGAVTYTSTVFGISWGKGTLGYSYADVLGIIIVGQVVCFAVMPIFGVLGDRVGTAKVCMVGIVGCAVVVFPWLALVGTGDPWLAVIGYTLLAFPYAANYSVMAAFFAAAYETRVGYTGFSLGYQLGTVVGSGLAPTIATALLAATGTVDSVGWYIVAFCAVSLVSTALLARSRPVSTLTSTRPARVDVASPLQERSRS</sequence>
<dbReference type="InterPro" id="IPR036259">
    <property type="entry name" value="MFS_trans_sf"/>
</dbReference>
<proteinExistence type="predicted"/>